<evidence type="ECO:0000313" key="1">
    <source>
        <dbReference type="EMBL" id="AVF44787.1"/>
    </source>
</evidence>
<organism evidence="1 2">
    <name type="scientific">Acinetobacter nosocomialis</name>
    <dbReference type="NCBI Taxonomy" id="106654"/>
    <lineage>
        <taxon>Bacteria</taxon>
        <taxon>Pseudomonadati</taxon>
        <taxon>Pseudomonadota</taxon>
        <taxon>Gammaproteobacteria</taxon>
        <taxon>Moraxellales</taxon>
        <taxon>Moraxellaceae</taxon>
        <taxon>Acinetobacter</taxon>
        <taxon>Acinetobacter calcoaceticus/baumannii complex</taxon>
    </lineage>
</organism>
<dbReference type="Proteomes" id="UP000237921">
    <property type="component" value="Chromosome"/>
</dbReference>
<sequence>MIIPSFLNEALLNRVSLSSIDLENTIKSLGLDVLNYGVIDKETDKVELIVQDDRESLLNMIRKYLMKKPIHEEVHVFWSNLNKYSILCDIKFVLENLDNIFDEDWDFWIIGGNKKWVIENYHEEELSIFLLN</sequence>
<dbReference type="AlphaFoldDB" id="A0A2L1VI31"/>
<name>A0A2L1VI31_ACINO</name>
<proteinExistence type="predicted"/>
<dbReference type="EMBL" id="CP014019">
    <property type="protein sequence ID" value="AVF44787.1"/>
    <property type="molecule type" value="Genomic_DNA"/>
</dbReference>
<dbReference type="RefSeq" id="WP_016804504.1">
    <property type="nucleotide sequence ID" value="NZ_BKRJ01000032.1"/>
</dbReference>
<evidence type="ECO:0000313" key="2">
    <source>
        <dbReference type="Proteomes" id="UP000237921"/>
    </source>
</evidence>
<gene>
    <name evidence="1" type="ORF">AL533_10500</name>
</gene>
<accession>A0A2L1VI31</accession>
<protein>
    <submittedName>
        <fullName evidence="1">Uncharacterized protein</fullName>
    </submittedName>
</protein>
<reference evidence="2" key="1">
    <citation type="submission" date="2017-12" db="EMBL/GenBank/DDBJ databases">
        <title>FDA dAtabase for Regulatory Grade micrObial Sequences (FDA-ARGOS): Supporting development and validation of Infectious Disease Dx tests.</title>
        <authorList>
            <person name="Hoffmann M."/>
            <person name="Allard M."/>
            <person name="Evans P."/>
            <person name="Brown E."/>
            <person name="Tallon L."/>
            <person name="Sadzewicz L."/>
            <person name="Sengamalay N."/>
            <person name="Ott S."/>
            <person name="Godinez A."/>
            <person name="Nagaraj S."/>
            <person name="Vavikolanu K."/>
            <person name="Aluvathingal J."/>
            <person name="Nadendla S."/>
            <person name="Sichtig H."/>
        </authorList>
    </citation>
    <scope>NUCLEOTIDE SEQUENCE [LARGE SCALE GENOMIC DNA]</scope>
    <source>
        <strain evidence="2">FDAARGOS_129</strain>
    </source>
</reference>